<evidence type="ECO:0000313" key="3">
    <source>
        <dbReference type="Proteomes" id="UP000050416"/>
    </source>
</evidence>
<dbReference type="OrthoDB" id="7061334at2"/>
<dbReference type="EMBL" id="LJZQ01000003">
    <property type="protein sequence ID" value="KPQ30063.1"/>
    <property type="molecule type" value="Genomic_DNA"/>
</dbReference>
<proteinExistence type="predicted"/>
<name>A0A0P7ZD06_9GAMM</name>
<evidence type="ECO:0000313" key="2">
    <source>
        <dbReference type="EMBL" id="KPQ30063.1"/>
    </source>
</evidence>
<dbReference type="Pfam" id="PF07238">
    <property type="entry name" value="PilZ"/>
    <property type="match status" value="1"/>
</dbReference>
<feature type="domain" description="PilZ" evidence="1">
    <location>
        <begin position="4"/>
        <end position="92"/>
    </location>
</feature>
<dbReference type="Proteomes" id="UP000050416">
    <property type="component" value="Unassembled WGS sequence"/>
</dbReference>
<dbReference type="SUPFAM" id="SSF141371">
    <property type="entry name" value="PilZ domain-like"/>
    <property type="match status" value="1"/>
</dbReference>
<dbReference type="PATRIC" id="fig|1305731.5.peg.2505"/>
<dbReference type="GO" id="GO:0035438">
    <property type="term" value="F:cyclic-di-GMP binding"/>
    <property type="evidence" value="ECO:0007669"/>
    <property type="project" value="InterPro"/>
</dbReference>
<reference evidence="2 3" key="1">
    <citation type="submission" date="2015-09" db="EMBL/GenBank/DDBJ databases">
        <title>Identification and resolution of microdiversity through metagenomic sequencing of parallel consortia.</title>
        <authorList>
            <person name="Nelson W.C."/>
            <person name="Romine M.F."/>
            <person name="Lindemann S.R."/>
        </authorList>
    </citation>
    <scope>NUCLEOTIDE SEQUENCE [LARGE SCALE GENOMIC DNA]</scope>
    <source>
        <strain evidence="2">HL-55</strain>
    </source>
</reference>
<dbReference type="InterPro" id="IPR009875">
    <property type="entry name" value="PilZ_domain"/>
</dbReference>
<dbReference type="AlphaFoldDB" id="A0A0P7ZD06"/>
<dbReference type="STRING" id="1305731.GCA_000934705_01188"/>
<organism evidence="2 3">
    <name type="scientific">Marinobacter excellens HL-55</name>
    <dbReference type="NCBI Taxonomy" id="1305731"/>
    <lineage>
        <taxon>Bacteria</taxon>
        <taxon>Pseudomonadati</taxon>
        <taxon>Pseudomonadota</taxon>
        <taxon>Gammaproteobacteria</taxon>
        <taxon>Pseudomonadales</taxon>
        <taxon>Marinobacteraceae</taxon>
        <taxon>Marinobacter</taxon>
    </lineage>
</organism>
<comment type="caution">
    <text evidence="2">The sequence shown here is derived from an EMBL/GenBank/DDBJ whole genome shotgun (WGS) entry which is preliminary data.</text>
</comment>
<evidence type="ECO:0000259" key="1">
    <source>
        <dbReference type="Pfam" id="PF07238"/>
    </source>
</evidence>
<sequence>MEHRLSQRIEGELSILVYKRGMPVATGQIQDASRRGLFIVTDYNDIRLNQTIELAFRYPEQHGQGHRVLTAHVVRRSDTGIGLDFDGVDNDALAVAELLSWLQNQDLCSVDKIARKNTH</sequence>
<dbReference type="Gene3D" id="2.40.10.220">
    <property type="entry name" value="predicted glycosyltransferase like domains"/>
    <property type="match status" value="1"/>
</dbReference>
<accession>A0A0P7ZD06</accession>
<gene>
    <name evidence="2" type="ORF">HLUCCX14_02990</name>
</gene>
<protein>
    <submittedName>
        <fullName evidence="2">PilZ domain</fullName>
    </submittedName>
</protein>